<dbReference type="PROSITE" id="PS50102">
    <property type="entry name" value="RRM"/>
    <property type="match status" value="2"/>
</dbReference>
<evidence type="ECO:0000256" key="1">
    <source>
        <dbReference type="ARBA" id="ARBA00022884"/>
    </source>
</evidence>
<evidence type="ECO:0000313" key="5">
    <source>
        <dbReference type="EMBL" id="GMM37465.1"/>
    </source>
</evidence>
<dbReference type="GeneID" id="90075440"/>
<reference evidence="5 6" key="1">
    <citation type="journal article" date="2023" name="Elife">
        <title>Identification of key yeast species and microbe-microbe interactions impacting larval growth of Drosophila in the wild.</title>
        <authorList>
            <person name="Mure A."/>
            <person name="Sugiura Y."/>
            <person name="Maeda R."/>
            <person name="Honda K."/>
            <person name="Sakurai N."/>
            <person name="Takahashi Y."/>
            <person name="Watada M."/>
            <person name="Katoh T."/>
            <person name="Gotoh A."/>
            <person name="Gotoh Y."/>
            <person name="Taniguchi I."/>
            <person name="Nakamura K."/>
            <person name="Hayashi T."/>
            <person name="Katayama T."/>
            <person name="Uemura T."/>
            <person name="Hattori Y."/>
        </authorList>
    </citation>
    <scope>NUCLEOTIDE SEQUENCE [LARGE SCALE GENOMIC DNA]</scope>
    <source>
        <strain evidence="5 6">SC-9</strain>
    </source>
</reference>
<accession>A0AAV5QRB0</accession>
<dbReference type="GO" id="GO:0003723">
    <property type="term" value="F:RNA binding"/>
    <property type="evidence" value="ECO:0007669"/>
    <property type="project" value="UniProtKB-UniRule"/>
</dbReference>
<dbReference type="InterPro" id="IPR012677">
    <property type="entry name" value="Nucleotide-bd_a/b_plait_sf"/>
</dbReference>
<feature type="region of interest" description="Disordered" evidence="3">
    <location>
        <begin position="308"/>
        <end position="351"/>
    </location>
</feature>
<dbReference type="InterPro" id="IPR052462">
    <property type="entry name" value="SLIRP/GR-RBP-like"/>
</dbReference>
<feature type="compositionally biased region" description="Basic and acidic residues" evidence="3">
    <location>
        <begin position="716"/>
        <end position="735"/>
    </location>
</feature>
<feature type="region of interest" description="Disordered" evidence="3">
    <location>
        <begin position="707"/>
        <end position="740"/>
    </location>
</feature>
<feature type="domain" description="RRM" evidence="4">
    <location>
        <begin position="195"/>
        <end position="308"/>
    </location>
</feature>
<organism evidence="5 6">
    <name type="scientific">Saccharomycopsis crataegensis</name>
    <dbReference type="NCBI Taxonomy" id="43959"/>
    <lineage>
        <taxon>Eukaryota</taxon>
        <taxon>Fungi</taxon>
        <taxon>Dikarya</taxon>
        <taxon>Ascomycota</taxon>
        <taxon>Saccharomycotina</taxon>
        <taxon>Saccharomycetes</taxon>
        <taxon>Saccharomycopsidaceae</taxon>
        <taxon>Saccharomycopsis</taxon>
    </lineage>
</organism>
<dbReference type="EMBL" id="BTFZ01000012">
    <property type="protein sequence ID" value="GMM37465.1"/>
    <property type="molecule type" value="Genomic_DNA"/>
</dbReference>
<protein>
    <submittedName>
        <fullName evidence="5">Rie1 protein</fullName>
    </submittedName>
</protein>
<feature type="domain" description="RRM" evidence="4">
    <location>
        <begin position="101"/>
        <end position="179"/>
    </location>
</feature>
<dbReference type="PANTHER" id="PTHR48027">
    <property type="entry name" value="HETEROGENEOUS NUCLEAR RIBONUCLEOPROTEIN 87F-RELATED"/>
    <property type="match status" value="1"/>
</dbReference>
<dbReference type="Proteomes" id="UP001360560">
    <property type="component" value="Unassembled WGS sequence"/>
</dbReference>
<feature type="compositionally biased region" description="Low complexity" evidence="3">
    <location>
        <begin position="582"/>
        <end position="593"/>
    </location>
</feature>
<dbReference type="InterPro" id="IPR035979">
    <property type="entry name" value="RBD_domain_sf"/>
</dbReference>
<dbReference type="AlphaFoldDB" id="A0AAV5QRB0"/>
<feature type="region of interest" description="Disordered" evidence="3">
    <location>
        <begin position="1"/>
        <end position="20"/>
    </location>
</feature>
<feature type="region of interest" description="Disordered" evidence="3">
    <location>
        <begin position="232"/>
        <end position="269"/>
    </location>
</feature>
<keyword evidence="6" id="KW-1185">Reference proteome</keyword>
<gene>
    <name evidence="5" type="ORF">DASC09_047900</name>
</gene>
<dbReference type="InterPro" id="IPR000504">
    <property type="entry name" value="RRM_dom"/>
</dbReference>
<dbReference type="SUPFAM" id="SSF54928">
    <property type="entry name" value="RNA-binding domain, RBD"/>
    <property type="match status" value="2"/>
</dbReference>
<dbReference type="RefSeq" id="XP_064854461.1">
    <property type="nucleotide sequence ID" value="XM_064998389.1"/>
</dbReference>
<dbReference type="Pfam" id="PF00076">
    <property type="entry name" value="RRM_1"/>
    <property type="match status" value="3"/>
</dbReference>
<evidence type="ECO:0000256" key="2">
    <source>
        <dbReference type="PROSITE-ProRule" id="PRU00176"/>
    </source>
</evidence>
<evidence type="ECO:0000313" key="6">
    <source>
        <dbReference type="Proteomes" id="UP001360560"/>
    </source>
</evidence>
<evidence type="ECO:0000256" key="3">
    <source>
        <dbReference type="SAM" id="MobiDB-lite"/>
    </source>
</evidence>
<proteinExistence type="predicted"/>
<sequence length="864" mass="97754">MSTKSPFFPNNNPITDTNQTSPVLITVQAQDKPTLDKLHSLVNCDGNDKVSLVENDPTSFTIRYENQELAESVDCKLSTVITSENLDASVSLVYDTLSHPGNIYVKGLHPTTSTTDLHKLFTSFGTLVACKIVTDPSTGVSKGFGFVNFANGSAAKSAIAKLNGTEWKNQTLYLNRHISKKERLARLKLEQENFKNLYVKNLPLDVTEEQILELFRPFGEIDSYFLPKVGDDEGESELRKEEKKDEGEGEGKEKKQEDSHPIDTPNSDNLRGYGFIKFTDHQAAIDALSKLNDFDFHNHRLQISRAQRREERNMQDRHHHNHRHHHHHEYNHHQKPSNHKSGSGNGYGSRRDSGYGFQNFFNYGGYYPGQRNLGYQNYGNPMFANNNKINQTGLNNNKNSNNNGFFGYQNRNNMFPPPSMVPVDPMMMVPSPFINNSGFGNGHLNRSNNCQTGVVDPLQSPNGFIPPITQKQHLANGYYKLNYHNRNSSVGSNYDSTPEMEKFNDHSHQPPFPMMDYNMMNYNAMMMMSMMHPMMYPGGGERGMMYNDPDTYPGQLLNNNEALYSDRSDSNESGSRFGYEDNTTPNSPTTIPTRASVGLDHGYYNEYHDDIDISRLDSSSSKSSPGVGDSKMYHQINAAEIAKSSGKGNTNHNGHHNNNYYYNNINNNITHNSNGLNNYPSEMSGGRNGYGGYTLYGGGNKNYYSNHGNFSKNKQKQGDITKHDSKLDKAKRSEDVNEEEINESQVNAILSNLPASLASIDPGDRIKRLELVLSFLHPKTVKEIKRYAAEQAETGNGILLKKIQAITDDSEWKNLAILVFEDYRSQKLVDSKEITREIDIEIVREWETHDDELVKNLRMAIEKW</sequence>
<dbReference type="Gene3D" id="3.30.70.330">
    <property type="match status" value="2"/>
</dbReference>
<feature type="compositionally biased region" description="Basic and acidic residues" evidence="3">
    <location>
        <begin position="236"/>
        <end position="261"/>
    </location>
</feature>
<comment type="caution">
    <text evidence="5">The sequence shown here is derived from an EMBL/GenBank/DDBJ whole genome shotgun (WGS) entry which is preliminary data.</text>
</comment>
<feature type="compositionally biased region" description="Basic residues" evidence="3">
    <location>
        <begin position="317"/>
        <end position="338"/>
    </location>
</feature>
<dbReference type="CDD" id="cd00590">
    <property type="entry name" value="RRM_SF"/>
    <property type="match status" value="1"/>
</dbReference>
<evidence type="ECO:0000259" key="4">
    <source>
        <dbReference type="PROSITE" id="PS50102"/>
    </source>
</evidence>
<keyword evidence="1 2" id="KW-0694">RNA-binding</keyword>
<name>A0AAV5QRB0_9ASCO</name>
<feature type="region of interest" description="Disordered" evidence="3">
    <location>
        <begin position="565"/>
        <end position="597"/>
    </location>
</feature>
<dbReference type="SMART" id="SM00360">
    <property type="entry name" value="RRM"/>
    <property type="match status" value="2"/>
</dbReference>